<evidence type="ECO:0000313" key="2">
    <source>
        <dbReference type="EMBL" id="KAH3676530.1"/>
    </source>
</evidence>
<name>A0A9P8PS13_WICPI</name>
<reference evidence="2" key="2">
    <citation type="submission" date="2021-01" db="EMBL/GenBank/DDBJ databases">
        <authorList>
            <person name="Schikora-Tamarit M.A."/>
        </authorList>
    </citation>
    <scope>NUCLEOTIDE SEQUENCE</scope>
    <source>
        <strain evidence="2">CBS2887</strain>
    </source>
</reference>
<keyword evidence="3" id="KW-1185">Reference proteome</keyword>
<organism evidence="2 3">
    <name type="scientific">Wickerhamomyces pijperi</name>
    <name type="common">Yeast</name>
    <name type="synonym">Pichia pijperi</name>
    <dbReference type="NCBI Taxonomy" id="599730"/>
    <lineage>
        <taxon>Eukaryota</taxon>
        <taxon>Fungi</taxon>
        <taxon>Dikarya</taxon>
        <taxon>Ascomycota</taxon>
        <taxon>Saccharomycotina</taxon>
        <taxon>Saccharomycetes</taxon>
        <taxon>Phaffomycetales</taxon>
        <taxon>Wickerhamomycetaceae</taxon>
        <taxon>Wickerhamomyces</taxon>
    </lineage>
</organism>
<keyword evidence="1" id="KW-0472">Membrane</keyword>
<feature type="transmembrane region" description="Helical" evidence="1">
    <location>
        <begin position="21"/>
        <end position="48"/>
    </location>
</feature>
<keyword evidence="1" id="KW-1133">Transmembrane helix</keyword>
<dbReference type="Proteomes" id="UP000774326">
    <property type="component" value="Unassembled WGS sequence"/>
</dbReference>
<evidence type="ECO:0000256" key="1">
    <source>
        <dbReference type="SAM" id="Phobius"/>
    </source>
</evidence>
<keyword evidence="1" id="KW-0812">Transmembrane</keyword>
<comment type="caution">
    <text evidence="2">The sequence shown here is derived from an EMBL/GenBank/DDBJ whole genome shotgun (WGS) entry which is preliminary data.</text>
</comment>
<gene>
    <name evidence="2" type="ORF">WICPIJ_009043</name>
</gene>
<accession>A0A9P8PS13</accession>
<dbReference type="EMBL" id="JAEUBG010005220">
    <property type="protein sequence ID" value="KAH3676530.1"/>
    <property type="molecule type" value="Genomic_DNA"/>
</dbReference>
<evidence type="ECO:0000313" key="3">
    <source>
        <dbReference type="Proteomes" id="UP000774326"/>
    </source>
</evidence>
<dbReference type="AlphaFoldDB" id="A0A9P8PS13"/>
<protein>
    <submittedName>
        <fullName evidence="2">Uncharacterized protein</fullName>
    </submittedName>
</protein>
<proteinExistence type="predicted"/>
<reference evidence="2" key="1">
    <citation type="journal article" date="2021" name="Open Biol.">
        <title>Shared evolutionary footprints suggest mitochondrial oxidative damage underlies multiple complex I losses in fungi.</title>
        <authorList>
            <person name="Schikora-Tamarit M.A."/>
            <person name="Marcet-Houben M."/>
            <person name="Nosek J."/>
            <person name="Gabaldon T."/>
        </authorList>
    </citation>
    <scope>NUCLEOTIDE SEQUENCE</scope>
    <source>
        <strain evidence="2">CBS2887</strain>
    </source>
</reference>
<sequence>MKRLSRNGDCIGRSSLEPRSVGLGSCKLSIVFIFATFIIPLTVLIMTLCNLIDPVPLAPCVLLLQIRLITCCLCVKWAHHLWKNIIHQDPAHSALTRKEVYAPHWRRDEDAFIDINWFVHTILEVRRQRRFLLSADAQNLISQELTRVLNAKLREYEYTEL</sequence>